<keyword evidence="11" id="KW-1185">Reference proteome</keyword>
<dbReference type="STRING" id="331113.SNE_A14440"/>
<dbReference type="OrthoDB" id="9808002at2"/>
<comment type="catalytic activity">
    <reaction evidence="8">
        <text>(sulfur carrier)-H + L-cysteine = (sulfur carrier)-SH + L-alanine</text>
        <dbReference type="Rhea" id="RHEA:43892"/>
        <dbReference type="Rhea" id="RHEA-COMP:14737"/>
        <dbReference type="Rhea" id="RHEA-COMP:14739"/>
        <dbReference type="ChEBI" id="CHEBI:29917"/>
        <dbReference type="ChEBI" id="CHEBI:35235"/>
        <dbReference type="ChEBI" id="CHEBI:57972"/>
        <dbReference type="ChEBI" id="CHEBI:64428"/>
        <dbReference type="EC" id="2.8.1.7"/>
    </reaction>
</comment>
<evidence type="ECO:0000256" key="3">
    <source>
        <dbReference type="ARBA" id="ARBA00022679"/>
    </source>
</evidence>
<dbReference type="AlphaFoldDB" id="F8L5G4"/>
<dbReference type="InterPro" id="IPR016454">
    <property type="entry name" value="Cysteine_dSase"/>
</dbReference>
<sequence>MKRIYLDHNATTPIDPLVAEVMMQEFAKGPQNPSSVHFFGQEAKKTLLTSRQTIARFLKVKPQEILFTSGGTESMNLLIRGSLPPKGAHLITTDLDHPCVYENMQTLEQAGYHVSFLSPGKAGAPSPKQVVAAIRQDTKLIILSAVNSETGVKLDIDSIAKIAQEANIPLILDGVALLGKEPFAIPHGVTGMGFSAHKFHGPRGIGFCFLRSGSPLSPLFLGGNQESHLRAGTENLPGIVGLATAISLLEKEGKAYSAHMHHLRDLFEKTLQKSIPNLQINGTGPRVANTSNLCFPGVDGESLLIHLDMKGIAASHATACSAGALEVSRVLLNMGLPKEEASCSLRFSFSRMNTEEEVLQATKIISEAVESYTRLPQ</sequence>
<name>F8L5G4_SIMNZ</name>
<dbReference type="GO" id="GO:0046872">
    <property type="term" value="F:metal ion binding"/>
    <property type="evidence" value="ECO:0007669"/>
    <property type="project" value="UniProtKB-KW"/>
</dbReference>
<dbReference type="RefSeq" id="WP_013943788.1">
    <property type="nucleotide sequence ID" value="NC_015713.1"/>
</dbReference>
<protein>
    <submittedName>
        <fullName evidence="10">Cysteine desulfurase</fullName>
        <ecNumber evidence="10">2.8.1.7</ecNumber>
    </submittedName>
</protein>
<dbReference type="EMBL" id="FR872582">
    <property type="protein sequence ID" value="CCB89321.1"/>
    <property type="molecule type" value="Genomic_DNA"/>
</dbReference>
<dbReference type="InterPro" id="IPR015422">
    <property type="entry name" value="PyrdxlP-dep_Trfase_small"/>
</dbReference>
<evidence type="ECO:0000256" key="8">
    <source>
        <dbReference type="ARBA" id="ARBA00050776"/>
    </source>
</evidence>
<organism evidence="10 11">
    <name type="scientific">Simkania negevensis (strain ATCC VR-1471 / DSM 27360 / Z)</name>
    <dbReference type="NCBI Taxonomy" id="331113"/>
    <lineage>
        <taxon>Bacteria</taxon>
        <taxon>Pseudomonadati</taxon>
        <taxon>Chlamydiota</taxon>
        <taxon>Chlamydiia</taxon>
        <taxon>Parachlamydiales</taxon>
        <taxon>Simkaniaceae</taxon>
        <taxon>Simkania</taxon>
    </lineage>
</organism>
<evidence type="ECO:0000256" key="1">
    <source>
        <dbReference type="ARBA" id="ARBA00001933"/>
    </source>
</evidence>
<evidence type="ECO:0000256" key="6">
    <source>
        <dbReference type="ARBA" id="ARBA00023004"/>
    </source>
</evidence>
<dbReference type="InterPro" id="IPR000192">
    <property type="entry name" value="Aminotrans_V_dom"/>
</dbReference>
<dbReference type="Gene3D" id="3.90.1150.10">
    <property type="entry name" value="Aspartate Aminotransferase, domain 1"/>
    <property type="match status" value="1"/>
</dbReference>
<evidence type="ECO:0000256" key="7">
    <source>
        <dbReference type="ARBA" id="ARBA00023014"/>
    </source>
</evidence>
<dbReference type="Gene3D" id="3.40.640.10">
    <property type="entry name" value="Type I PLP-dependent aspartate aminotransferase-like (Major domain)"/>
    <property type="match status" value="1"/>
</dbReference>
<keyword evidence="4" id="KW-0479">Metal-binding</keyword>
<dbReference type="KEGG" id="sng:SNE_A14440"/>
<dbReference type="Gene3D" id="1.10.260.50">
    <property type="match status" value="1"/>
</dbReference>
<accession>F8L5G4</accession>
<dbReference type="InterPro" id="IPR015421">
    <property type="entry name" value="PyrdxlP-dep_Trfase_major"/>
</dbReference>
<dbReference type="SUPFAM" id="SSF53383">
    <property type="entry name" value="PLP-dependent transferases"/>
    <property type="match status" value="1"/>
</dbReference>
<dbReference type="eggNOG" id="COG1104">
    <property type="taxonomic scope" value="Bacteria"/>
</dbReference>
<dbReference type="InterPro" id="IPR015424">
    <property type="entry name" value="PyrdxlP-dep_Trfase"/>
</dbReference>
<keyword evidence="3 10" id="KW-0808">Transferase</keyword>
<dbReference type="Pfam" id="PF00266">
    <property type="entry name" value="Aminotran_5"/>
    <property type="match status" value="1"/>
</dbReference>
<keyword evidence="7" id="KW-0411">Iron-sulfur</keyword>
<evidence type="ECO:0000256" key="5">
    <source>
        <dbReference type="ARBA" id="ARBA00022898"/>
    </source>
</evidence>
<keyword evidence="6" id="KW-0408">Iron</keyword>
<keyword evidence="5" id="KW-0663">Pyridoxal phosphate</keyword>
<reference key="1">
    <citation type="journal article" date="2011" name="Mol. Biol. Evol.">
        <title>Unity in variety -- the pan-genome of the Chlamydiae.</title>
        <authorList>
            <person name="Collingro A."/>
            <person name="Tischler P."/>
            <person name="Weinmaier T."/>
            <person name="Penz T."/>
            <person name="Heinz E."/>
            <person name="Brunham R.C."/>
            <person name="Read T.D."/>
            <person name="Bavoil P.M."/>
            <person name="Sachse K."/>
            <person name="Kahane S."/>
            <person name="Friedman M.G."/>
            <person name="Rattei T."/>
            <person name="Myers G.S.A."/>
            <person name="Horn M."/>
        </authorList>
    </citation>
    <scope>NUCLEOTIDE SEQUENCE</scope>
    <source>
        <strain>Z</strain>
    </source>
</reference>
<evidence type="ECO:0000256" key="4">
    <source>
        <dbReference type="ARBA" id="ARBA00022723"/>
    </source>
</evidence>
<reference evidence="10 11" key="2">
    <citation type="journal article" date="2011" name="Mol. Biol. Evol.">
        <title>Unity in variety--the pan-genome of the Chlamydiae.</title>
        <authorList>
            <person name="Collingro A."/>
            <person name="Tischler P."/>
            <person name="Weinmaier T."/>
            <person name="Penz T."/>
            <person name="Heinz E."/>
            <person name="Brunham R.C."/>
            <person name="Read T.D."/>
            <person name="Bavoil P.M."/>
            <person name="Sachse K."/>
            <person name="Kahane S."/>
            <person name="Friedman M.G."/>
            <person name="Rattei T."/>
            <person name="Myers G.S."/>
            <person name="Horn M."/>
        </authorList>
    </citation>
    <scope>NUCLEOTIDE SEQUENCE [LARGE SCALE GENOMIC DNA]</scope>
    <source>
        <strain evidence="11">ATCC VR-1471 / Z</strain>
    </source>
</reference>
<feature type="domain" description="Aminotransferase class V" evidence="9">
    <location>
        <begin position="4"/>
        <end position="358"/>
    </location>
</feature>
<dbReference type="HOGENOM" id="CLU_003433_0_0_0"/>
<dbReference type="Proteomes" id="UP000000496">
    <property type="component" value="Chromosome gsn.131"/>
</dbReference>
<proteinExistence type="inferred from homology"/>
<evidence type="ECO:0000313" key="10">
    <source>
        <dbReference type="EMBL" id="CCB89321.1"/>
    </source>
</evidence>
<dbReference type="PIRSF" id="PIRSF005572">
    <property type="entry name" value="NifS"/>
    <property type="match status" value="1"/>
</dbReference>
<evidence type="ECO:0000259" key="9">
    <source>
        <dbReference type="Pfam" id="PF00266"/>
    </source>
</evidence>
<dbReference type="PANTHER" id="PTHR11601:SF34">
    <property type="entry name" value="CYSTEINE DESULFURASE"/>
    <property type="match status" value="1"/>
</dbReference>
<gene>
    <name evidence="10" type="primary">iscS-B</name>
    <name evidence="10" type="ordered locus">SNE_A14440</name>
</gene>
<dbReference type="GO" id="GO:0031071">
    <property type="term" value="F:cysteine desulfurase activity"/>
    <property type="evidence" value="ECO:0007669"/>
    <property type="project" value="UniProtKB-EC"/>
</dbReference>
<dbReference type="PANTHER" id="PTHR11601">
    <property type="entry name" value="CYSTEINE DESULFURYLASE FAMILY MEMBER"/>
    <property type="match status" value="1"/>
</dbReference>
<comment type="cofactor">
    <cofactor evidence="1">
        <name>pyridoxal 5'-phosphate</name>
        <dbReference type="ChEBI" id="CHEBI:597326"/>
    </cofactor>
</comment>
<dbReference type="GO" id="GO:0051536">
    <property type="term" value="F:iron-sulfur cluster binding"/>
    <property type="evidence" value="ECO:0007669"/>
    <property type="project" value="UniProtKB-KW"/>
</dbReference>
<evidence type="ECO:0000313" key="11">
    <source>
        <dbReference type="Proteomes" id="UP000000496"/>
    </source>
</evidence>
<comment type="similarity">
    <text evidence="2">Belongs to the class-V pyridoxal-phosphate-dependent aminotransferase family. NifS/IscS subfamily.</text>
</comment>
<evidence type="ECO:0000256" key="2">
    <source>
        <dbReference type="ARBA" id="ARBA00006490"/>
    </source>
</evidence>
<dbReference type="EC" id="2.8.1.7" evidence="10"/>